<protein>
    <submittedName>
        <fullName evidence="1">Tetratricopeptide repeat protein</fullName>
    </submittedName>
</protein>
<dbReference type="SUPFAM" id="SSF48452">
    <property type="entry name" value="TPR-like"/>
    <property type="match status" value="1"/>
</dbReference>
<dbReference type="AlphaFoldDB" id="A0A831WRR9"/>
<proteinExistence type="predicted"/>
<evidence type="ECO:0000313" key="1">
    <source>
        <dbReference type="EMBL" id="HED31000.1"/>
    </source>
</evidence>
<dbReference type="InterPro" id="IPR011990">
    <property type="entry name" value="TPR-like_helical_dom_sf"/>
</dbReference>
<dbReference type="Proteomes" id="UP000886335">
    <property type="component" value="Unassembled WGS sequence"/>
</dbReference>
<reference evidence="1" key="1">
    <citation type="journal article" date="2020" name="mSystems">
        <title>Genome- and Community-Level Interaction Insights into Carbon Utilization and Element Cycling Functions of Hydrothermarchaeota in Hydrothermal Sediment.</title>
        <authorList>
            <person name="Zhou Z."/>
            <person name="Liu Y."/>
            <person name="Xu W."/>
            <person name="Pan J."/>
            <person name="Luo Z.H."/>
            <person name="Li M."/>
        </authorList>
    </citation>
    <scope>NUCLEOTIDE SEQUENCE [LARGE SCALE GENOMIC DNA]</scope>
    <source>
        <strain evidence="1">SpSt-1181</strain>
    </source>
</reference>
<comment type="caution">
    <text evidence="1">The sequence shown here is derived from an EMBL/GenBank/DDBJ whole genome shotgun (WGS) entry which is preliminary data.</text>
</comment>
<sequence length="184" mass="20918">MVTEPHLFFADASLDLSRGDSDACIAKLEKEIHDFRASYTFHALYGRALKTAGRYREAFDAYATCCRIAPWNQVAWKELVNLHFLKLHEPSDPVVTELEHLSRALSGFAIPLASETCEPTTLKEQKQPFSDEEDIPVPTESLAELFCTQNAYKKAINVYSVLMDIYPDKAPLYREKISELLEKT</sequence>
<accession>A0A831WRR9</accession>
<dbReference type="Gene3D" id="1.25.40.10">
    <property type="entry name" value="Tetratricopeptide repeat domain"/>
    <property type="match status" value="1"/>
</dbReference>
<name>A0A831WRR9_PROAE</name>
<gene>
    <name evidence="1" type="ORF">ENN50_04815</name>
</gene>
<organism evidence="1">
    <name type="scientific">Prosthecochloris aestuarii</name>
    <dbReference type="NCBI Taxonomy" id="1102"/>
    <lineage>
        <taxon>Bacteria</taxon>
        <taxon>Pseudomonadati</taxon>
        <taxon>Chlorobiota</taxon>
        <taxon>Chlorobiia</taxon>
        <taxon>Chlorobiales</taxon>
        <taxon>Chlorobiaceae</taxon>
        <taxon>Prosthecochloris</taxon>
    </lineage>
</organism>
<dbReference type="EMBL" id="DSBW01000111">
    <property type="protein sequence ID" value="HED31000.1"/>
    <property type="molecule type" value="Genomic_DNA"/>
</dbReference>